<dbReference type="Proteomes" id="UP000762676">
    <property type="component" value="Unassembled WGS sequence"/>
</dbReference>
<name>A0AAV4HYG8_9GAST</name>
<comment type="caution">
    <text evidence="1">The sequence shown here is derived from an EMBL/GenBank/DDBJ whole genome shotgun (WGS) entry which is preliminary data.</text>
</comment>
<accession>A0AAV4HYG8</accession>
<keyword evidence="2" id="KW-1185">Reference proteome</keyword>
<gene>
    <name evidence="1" type="ORF">ElyMa_006466300</name>
</gene>
<protein>
    <submittedName>
        <fullName evidence="1">Uncharacterized protein</fullName>
    </submittedName>
</protein>
<organism evidence="1 2">
    <name type="scientific">Elysia marginata</name>
    <dbReference type="NCBI Taxonomy" id="1093978"/>
    <lineage>
        <taxon>Eukaryota</taxon>
        <taxon>Metazoa</taxon>
        <taxon>Spiralia</taxon>
        <taxon>Lophotrochozoa</taxon>
        <taxon>Mollusca</taxon>
        <taxon>Gastropoda</taxon>
        <taxon>Heterobranchia</taxon>
        <taxon>Euthyneura</taxon>
        <taxon>Panpulmonata</taxon>
        <taxon>Sacoglossa</taxon>
        <taxon>Placobranchoidea</taxon>
        <taxon>Plakobranchidae</taxon>
        <taxon>Elysia</taxon>
    </lineage>
</organism>
<dbReference type="AlphaFoldDB" id="A0AAV4HYG8"/>
<proteinExistence type="predicted"/>
<evidence type="ECO:0000313" key="2">
    <source>
        <dbReference type="Proteomes" id="UP000762676"/>
    </source>
</evidence>
<reference evidence="1 2" key="1">
    <citation type="journal article" date="2021" name="Elife">
        <title>Chloroplast acquisition without the gene transfer in kleptoplastic sea slugs, Plakobranchus ocellatus.</title>
        <authorList>
            <person name="Maeda T."/>
            <person name="Takahashi S."/>
            <person name="Yoshida T."/>
            <person name="Shimamura S."/>
            <person name="Takaki Y."/>
            <person name="Nagai Y."/>
            <person name="Toyoda A."/>
            <person name="Suzuki Y."/>
            <person name="Arimoto A."/>
            <person name="Ishii H."/>
            <person name="Satoh N."/>
            <person name="Nishiyama T."/>
            <person name="Hasebe M."/>
            <person name="Maruyama T."/>
            <person name="Minagawa J."/>
            <person name="Obokata J."/>
            <person name="Shigenobu S."/>
        </authorList>
    </citation>
    <scope>NUCLEOTIDE SEQUENCE [LARGE SCALE GENOMIC DNA]</scope>
</reference>
<dbReference type="EMBL" id="BMAT01012988">
    <property type="protein sequence ID" value="GFS03283.1"/>
    <property type="molecule type" value="Genomic_DNA"/>
</dbReference>
<evidence type="ECO:0000313" key="1">
    <source>
        <dbReference type="EMBL" id="GFS03283.1"/>
    </source>
</evidence>
<sequence length="80" mass="9264">MRLFDKQTHHIYDLLQDDAKGDLERLGLVLHRPLVRVVLAVSEQMVQDSPLPLTRQACCQRRIGKSSTVRRSSVNFFIFI</sequence>